<keyword evidence="2" id="KW-1185">Reference proteome</keyword>
<reference evidence="1" key="1">
    <citation type="submission" date="2019-08" db="EMBL/GenBank/DDBJ databases">
        <title>Genome sequence of Clostridiales bacterium MT110.</title>
        <authorList>
            <person name="Cao J."/>
        </authorList>
    </citation>
    <scope>NUCLEOTIDE SEQUENCE</scope>
    <source>
        <strain evidence="1">MT110</strain>
    </source>
</reference>
<gene>
    <name evidence="1" type="ORF">FRZ06_21490</name>
</gene>
<dbReference type="EMBL" id="CP042469">
    <property type="protein sequence ID" value="QOX65737.1"/>
    <property type="molecule type" value="Genomic_DNA"/>
</dbReference>
<name>A0ACD1AH28_9FIRM</name>
<organism evidence="1 2">
    <name type="scientific">Anoxybacterium hadale</name>
    <dbReference type="NCBI Taxonomy" id="3408580"/>
    <lineage>
        <taxon>Bacteria</taxon>
        <taxon>Bacillati</taxon>
        <taxon>Bacillota</taxon>
        <taxon>Clostridia</taxon>
        <taxon>Peptostreptococcales</taxon>
        <taxon>Anaerovoracaceae</taxon>
        <taxon>Anoxybacterium</taxon>
    </lineage>
</organism>
<evidence type="ECO:0000313" key="2">
    <source>
        <dbReference type="Proteomes" id="UP000594014"/>
    </source>
</evidence>
<evidence type="ECO:0000313" key="1">
    <source>
        <dbReference type="EMBL" id="QOX65737.1"/>
    </source>
</evidence>
<keyword evidence="1" id="KW-0808">Transferase</keyword>
<sequence>MNEYTKILHLMGTKISLYIKGERAAAMAKLAEEMLIHYNKIFSANSDHSQLAMLKRNAAFAPQKVDDELYDLIKIGKQHSLREGSYLNIAIGPLIKLWSIGFKEAKVPDQEAIENVLELLKPEKIQLDDDHKTVYFLEKGMELDLGAIAKGYFADKVMALFKEQGAVSAMVDMGGNVLVFGEPPTQGSDWKVGIQNPFLPRGNAAALVKIRNQSVVTSGIYERVLEKESRNYHHIFSSKTGYPIENNIASLTVIADSSLDCDIYTTELFGLDAVSIIRRVNRMKDLDAIVITVDGALACTDNLKGRLVLLPPDDTPATPASV</sequence>
<accession>A0ACD1AH28</accession>
<proteinExistence type="predicted"/>
<dbReference type="Proteomes" id="UP000594014">
    <property type="component" value="Chromosome"/>
</dbReference>
<protein>
    <submittedName>
        <fullName evidence="1">FAD:protein FMN transferase</fullName>
    </submittedName>
</protein>